<reference evidence="3" key="1">
    <citation type="journal article" date="2017" name="bioRxiv">
        <title>Comparative analysis of the genomes of Stylophora pistillata and Acropora digitifera provides evidence for extensive differences between species of corals.</title>
        <authorList>
            <person name="Voolstra C.R."/>
            <person name="Li Y."/>
            <person name="Liew Y.J."/>
            <person name="Baumgarten S."/>
            <person name="Zoccola D."/>
            <person name="Flot J.-F."/>
            <person name="Tambutte S."/>
            <person name="Allemand D."/>
            <person name="Aranda M."/>
        </authorList>
    </citation>
    <scope>NUCLEOTIDE SEQUENCE [LARGE SCALE GENOMIC DNA]</scope>
</reference>
<feature type="region of interest" description="Disordered" evidence="1">
    <location>
        <begin position="324"/>
        <end position="378"/>
    </location>
</feature>
<feature type="compositionally biased region" description="Polar residues" evidence="1">
    <location>
        <begin position="327"/>
        <end position="344"/>
    </location>
</feature>
<dbReference type="Proteomes" id="UP000225706">
    <property type="component" value="Unassembled WGS sequence"/>
</dbReference>
<protein>
    <submittedName>
        <fullName evidence="2">Uncharacterized protein</fullName>
    </submittedName>
</protein>
<accession>A0A2B4R6N2</accession>
<name>A0A2B4R6N2_STYPI</name>
<sequence>MGRTLLPVGKTLAFDLSGFESEGASQLVKVISGKGVQSGGFLIPQNKINQLIQYKNFLTEKQKRNILGALQSGQCAHITATKTQMRGALGTILASIGIPMAIDLVKNLISRPGAPRFGSKGGKGAPRLGAFTSPPTFIGNWPNGQVGREGSERYEQAKNGRMMLKCICGITKTKFVNIDSKGGALFDVGSSHSIGEMVLKGLANNGAYLARKGAAKVIKSETVNKYLDQVLDSFTDDLSKKISGGNIDYSQWYPMDIYSPQGVHDPTNPLYKGGAVDIHKLIGKLPKPKGGWTPGSYNYMGLYNPLNKQLEYDKNTGETVREEIRHQGQNNNERVESASTSSKAASREANQRTASRLSGLLDRIRGQSRGKKRKTDKEHRIQVRWIHYDEQAESFVPVRQMNGGGNRFVAYTASEPPTVQELKQKATALFFPDGRSVFAGAVDDLLLDICDTTQMAIIRFPGEGTIESYLRENGLYPSKTYLYLRSQHQDTFFSQLKADEETFERPVNLNAS</sequence>
<dbReference type="AlphaFoldDB" id="A0A2B4R6N2"/>
<proteinExistence type="predicted"/>
<evidence type="ECO:0000256" key="1">
    <source>
        <dbReference type="SAM" id="MobiDB-lite"/>
    </source>
</evidence>
<keyword evidence="3" id="KW-1185">Reference proteome</keyword>
<dbReference type="OrthoDB" id="5983788at2759"/>
<comment type="caution">
    <text evidence="2">The sequence shown here is derived from an EMBL/GenBank/DDBJ whole genome shotgun (WGS) entry which is preliminary data.</text>
</comment>
<dbReference type="EMBL" id="LSMT01001771">
    <property type="protein sequence ID" value="PFX11892.1"/>
    <property type="molecule type" value="Genomic_DNA"/>
</dbReference>
<evidence type="ECO:0000313" key="3">
    <source>
        <dbReference type="Proteomes" id="UP000225706"/>
    </source>
</evidence>
<organism evidence="2 3">
    <name type="scientific">Stylophora pistillata</name>
    <name type="common">Smooth cauliflower coral</name>
    <dbReference type="NCBI Taxonomy" id="50429"/>
    <lineage>
        <taxon>Eukaryota</taxon>
        <taxon>Metazoa</taxon>
        <taxon>Cnidaria</taxon>
        <taxon>Anthozoa</taxon>
        <taxon>Hexacorallia</taxon>
        <taxon>Scleractinia</taxon>
        <taxon>Astrocoeniina</taxon>
        <taxon>Pocilloporidae</taxon>
        <taxon>Stylophora</taxon>
    </lineage>
</organism>
<evidence type="ECO:0000313" key="2">
    <source>
        <dbReference type="EMBL" id="PFX11892.1"/>
    </source>
</evidence>
<gene>
    <name evidence="2" type="ORF">AWC38_SpisGene24238</name>
</gene>